<accession>A0A0K8PSC2</accession>
<dbReference type="EMBL" id="DF968349">
    <property type="protein sequence ID" value="GAP50772.1"/>
    <property type="molecule type" value="Genomic_DNA"/>
</dbReference>
<evidence type="ECO:0000313" key="1">
    <source>
        <dbReference type="EMBL" id="GAP50772.1"/>
    </source>
</evidence>
<proteinExistence type="predicted"/>
<reference evidence="1" key="1">
    <citation type="journal article" date="2015" name="Genome Announc.">
        <title>Draft Genome Sequence of Thiostrepton-Producing Streptomyces azureus ATCC 14921.</title>
        <authorList>
            <person name="Sakihara K."/>
            <person name="Maeda J."/>
            <person name="Tashiro K."/>
            <person name="Fujino Y."/>
            <person name="Kuhara S."/>
            <person name="Ohshima T."/>
            <person name="Ogata S."/>
            <person name="Doi K."/>
        </authorList>
    </citation>
    <scope>NUCLEOTIDE SEQUENCE [LARGE SCALE GENOMIC DNA]</scope>
    <source>
        <strain evidence="1">ATCC14921</strain>
    </source>
</reference>
<sequence>MPAEVLTVKVRAVTQARAARRRRGIRRPGGPEPYDRGRWGCGCVPRTCKGPPAPWQPPVSGCTHAITLRRGVWGRALEETDRGFPVSSGPVRSGPVGAVTQITSEKPRYGNYRGPSPRLAMCPTETGRLSPDRITAH</sequence>
<gene>
    <name evidence="1" type="ORF">SAZU_5631</name>
</gene>
<keyword evidence="2" id="KW-1185">Reference proteome</keyword>
<dbReference type="Proteomes" id="UP000053859">
    <property type="component" value="Unassembled WGS sequence"/>
</dbReference>
<protein>
    <submittedName>
        <fullName evidence="1">Forkhead-associated (FHA) phosphopeptide binding domain 1 isoform 1-like protein</fullName>
    </submittedName>
</protein>
<name>A0A0K8PSC2_STRAJ</name>
<dbReference type="AlphaFoldDB" id="A0A0K8PSC2"/>
<organism evidence="1 2">
    <name type="scientific">Streptomyces azureus</name>
    <dbReference type="NCBI Taxonomy" id="146537"/>
    <lineage>
        <taxon>Bacteria</taxon>
        <taxon>Bacillati</taxon>
        <taxon>Actinomycetota</taxon>
        <taxon>Actinomycetes</taxon>
        <taxon>Kitasatosporales</taxon>
        <taxon>Streptomycetaceae</taxon>
        <taxon>Streptomyces</taxon>
    </lineage>
</organism>
<evidence type="ECO:0000313" key="2">
    <source>
        <dbReference type="Proteomes" id="UP000053859"/>
    </source>
</evidence>